<dbReference type="PIRSF" id="PIRSF000459">
    <property type="entry name" value="TGM_EBP42"/>
    <property type="match status" value="1"/>
</dbReference>
<sequence>MAWLKRARKTMNEEKIKKEEEEREKDVEIIPENEPIEVIHVKWVDLHIPANTKDHHTNRYYVTDKNRNKGKLELVVRRGQEFKMTILFDRPYDKNNDDIKLVFEIGLKGSLTKETLAMLELEDKQAENTDDWNARVLGQKGNEVELMILTPNDCIIGEWTFDVITQFVDNKDVVNQICYEYPENINIILNPWCKDDTCYMEKEEDRNEYVLNDDGYVFQGSAGQIYTKPWHFGQYDKDILDISLRLLRVGFGGNITNKMADPVMISRTIAMVVNACDEDEGVLVGNWSGDYEGGRTPSSWSGSAKILQKFLKDKQSVKYGQCWVFSAVTVAVCRALGMPCRSVTNFGSAHDTDGSVTIDWLYEKNEHGKLEKKSGGDSIWNFHVWNECWFERPDLPPGYGGWQVIDATPQERSEGVFTCGPASVTAIKKGELSMPYDAAFVFAEVNADIKKFEVLGGYQFDPLGEITDRVGKKISTKKIRSGNDGEGASLRNLFDPDRNREDVTCNYKFPEGSKEERKAVENAVKHAQFSYGDYVAPPKDLEVKLTDIDRVMIGEDLTVEVIVKNISESKERRTISVLTVEIYCCTYTGEPVGEAIKFDEHIGIELNYNECSRKLQSWGSNRL</sequence>
<comment type="similarity">
    <text evidence="1">Belongs to the transglutaminase superfamily. Transglutaminase family.</text>
</comment>
<dbReference type="Pfam" id="PF00868">
    <property type="entry name" value="Transglut_N"/>
    <property type="match status" value="1"/>
</dbReference>
<evidence type="ECO:0000313" key="4">
    <source>
        <dbReference type="Proteomes" id="UP001217089"/>
    </source>
</evidence>
<feature type="domain" description="Transglutaminase-like" evidence="2">
    <location>
        <begin position="314"/>
        <end position="409"/>
    </location>
</feature>
<dbReference type="SUPFAM" id="SSF54001">
    <property type="entry name" value="Cysteine proteinases"/>
    <property type="match status" value="1"/>
</dbReference>
<dbReference type="EMBL" id="JARBDR010000917">
    <property type="protein sequence ID" value="KAJ8302695.1"/>
    <property type="molecule type" value="Genomic_DNA"/>
</dbReference>
<dbReference type="Proteomes" id="UP001217089">
    <property type="component" value="Unassembled WGS sequence"/>
</dbReference>
<proteinExistence type="inferred from homology"/>
<reference evidence="3 4" key="1">
    <citation type="submission" date="2022-12" db="EMBL/GenBank/DDBJ databases">
        <title>Chromosome-level genome of Tegillarca granosa.</title>
        <authorList>
            <person name="Kim J."/>
        </authorList>
    </citation>
    <scope>NUCLEOTIDE SEQUENCE [LARGE SCALE GENOMIC DNA]</scope>
    <source>
        <strain evidence="3">Teg-2019</strain>
        <tissue evidence="3">Adductor muscle</tissue>
    </source>
</reference>
<dbReference type="SUPFAM" id="SSF81296">
    <property type="entry name" value="E set domains"/>
    <property type="match status" value="1"/>
</dbReference>
<evidence type="ECO:0000313" key="3">
    <source>
        <dbReference type="EMBL" id="KAJ8302695.1"/>
    </source>
</evidence>
<dbReference type="SUPFAM" id="SSF49309">
    <property type="entry name" value="Transglutaminase, two C-terminal domains"/>
    <property type="match status" value="1"/>
</dbReference>
<dbReference type="InterPro" id="IPR050779">
    <property type="entry name" value="Transglutaminase"/>
</dbReference>
<gene>
    <name evidence="3" type="ORF">KUTeg_019091</name>
</gene>
<organism evidence="3 4">
    <name type="scientific">Tegillarca granosa</name>
    <name type="common">Malaysian cockle</name>
    <name type="synonym">Anadara granosa</name>
    <dbReference type="NCBI Taxonomy" id="220873"/>
    <lineage>
        <taxon>Eukaryota</taxon>
        <taxon>Metazoa</taxon>
        <taxon>Spiralia</taxon>
        <taxon>Lophotrochozoa</taxon>
        <taxon>Mollusca</taxon>
        <taxon>Bivalvia</taxon>
        <taxon>Autobranchia</taxon>
        <taxon>Pteriomorphia</taxon>
        <taxon>Arcoida</taxon>
        <taxon>Arcoidea</taxon>
        <taxon>Arcidae</taxon>
        <taxon>Tegillarca</taxon>
    </lineage>
</organism>
<dbReference type="PANTHER" id="PTHR11590">
    <property type="entry name" value="PROTEIN-GLUTAMINE GAMMA-GLUTAMYLTRANSFERASE"/>
    <property type="match status" value="1"/>
</dbReference>
<dbReference type="InterPro" id="IPR002931">
    <property type="entry name" value="Transglutaminase-like"/>
</dbReference>
<dbReference type="InterPro" id="IPR001102">
    <property type="entry name" value="Transglutaminase_N"/>
</dbReference>
<evidence type="ECO:0000259" key="2">
    <source>
        <dbReference type="SMART" id="SM00460"/>
    </source>
</evidence>
<dbReference type="InterPro" id="IPR038765">
    <property type="entry name" value="Papain-like_cys_pep_sf"/>
</dbReference>
<keyword evidence="4" id="KW-1185">Reference proteome</keyword>
<name>A0ABQ9EGP2_TEGGR</name>
<dbReference type="InterPro" id="IPR036238">
    <property type="entry name" value="Transglutaminase_C_sf"/>
</dbReference>
<dbReference type="Gene3D" id="3.90.260.10">
    <property type="entry name" value="Transglutaminase-like"/>
    <property type="match status" value="1"/>
</dbReference>
<evidence type="ECO:0000256" key="1">
    <source>
        <dbReference type="ARBA" id="ARBA00005968"/>
    </source>
</evidence>
<dbReference type="PANTHER" id="PTHR11590:SF40">
    <property type="entry name" value="HEMOCYTE PROTEIN-GLUTAMINE GAMMA-GLUTAMYLTRANSFERASE-LIKE PROTEIN"/>
    <property type="match status" value="1"/>
</dbReference>
<dbReference type="InterPro" id="IPR036985">
    <property type="entry name" value="Transglutaminase-like_sf"/>
</dbReference>
<accession>A0ABQ9EGP2</accession>
<dbReference type="Pfam" id="PF01841">
    <property type="entry name" value="Transglut_core"/>
    <property type="match status" value="1"/>
</dbReference>
<dbReference type="InterPro" id="IPR013783">
    <property type="entry name" value="Ig-like_fold"/>
</dbReference>
<dbReference type="InterPro" id="IPR023608">
    <property type="entry name" value="Transglutaminase_animal"/>
</dbReference>
<dbReference type="Gene3D" id="2.60.40.10">
    <property type="entry name" value="Immunoglobulins"/>
    <property type="match status" value="2"/>
</dbReference>
<dbReference type="SMART" id="SM00460">
    <property type="entry name" value="TGc"/>
    <property type="match status" value="1"/>
</dbReference>
<dbReference type="InterPro" id="IPR014756">
    <property type="entry name" value="Ig_E-set"/>
</dbReference>
<comment type="caution">
    <text evidence="3">The sequence shown here is derived from an EMBL/GenBank/DDBJ whole genome shotgun (WGS) entry which is preliminary data.</text>
</comment>
<protein>
    <recommendedName>
        <fullName evidence="2">Transglutaminase-like domain-containing protein</fullName>
    </recommendedName>
</protein>